<sequence length="472" mass="52745">MLPLELPEAVSKYLRVDDLKNFRACCKRMKDTSTAVFFSCLVVDVVNRGYRTTIEMLQALASAHPAATHVRHLKILSLSDQCTVLYAKEYADFDLKPRQECPTRIPPSETAMFQRALQTALPLAMAGLSSLNSLTQDSRWAVNVLINVAVTHTCLEKFSHFTSAEQADLRPFITQAVTNLRKLSLSYWIDRHSPLVPILVQIIGKNPALSCLELDSGANNKSNESFNTLLSGVSDDVSLPLSRLVLGSFNVTIDDRLMDHFRSLTELRLGEATSSIINDRKHIPDIWTALQANSIYLKNISIPSSHVSFQLMEYLNSYCGLEELELQHFSRPIQNHTASHIPGLSIRIPGPAMNTRNVVRDMESLVRMAESLPSLEGLWISMESITLASMGVNDFHPGALEYIDNFRFPDHYAALQYGLDKVTPEQRERPLKIFVGAQIYVAQDGAWTTKSNGPSRGRDLSYSESAALSWGF</sequence>
<organism evidence="1 2">
    <name type="scientific">Armillaria gallica</name>
    <name type="common">Bulbous honey fungus</name>
    <name type="synonym">Armillaria bulbosa</name>
    <dbReference type="NCBI Taxonomy" id="47427"/>
    <lineage>
        <taxon>Eukaryota</taxon>
        <taxon>Fungi</taxon>
        <taxon>Dikarya</taxon>
        <taxon>Basidiomycota</taxon>
        <taxon>Agaricomycotina</taxon>
        <taxon>Agaricomycetes</taxon>
        <taxon>Agaricomycetidae</taxon>
        <taxon>Agaricales</taxon>
        <taxon>Marasmiineae</taxon>
        <taxon>Physalacriaceae</taxon>
        <taxon>Armillaria</taxon>
    </lineage>
</organism>
<dbReference type="InParanoid" id="A0A2H3CHZ4"/>
<dbReference type="OrthoDB" id="2900694at2759"/>
<proteinExistence type="predicted"/>
<protein>
    <recommendedName>
        <fullName evidence="3">F-box domain-containing protein</fullName>
    </recommendedName>
</protein>
<dbReference type="Proteomes" id="UP000217790">
    <property type="component" value="Unassembled WGS sequence"/>
</dbReference>
<evidence type="ECO:0000313" key="1">
    <source>
        <dbReference type="EMBL" id="PBK82665.1"/>
    </source>
</evidence>
<evidence type="ECO:0000313" key="2">
    <source>
        <dbReference type="Proteomes" id="UP000217790"/>
    </source>
</evidence>
<dbReference type="STRING" id="47427.A0A2H3CHZ4"/>
<gene>
    <name evidence="1" type="ORF">ARMGADRAFT_1140707</name>
</gene>
<keyword evidence="2" id="KW-1185">Reference proteome</keyword>
<dbReference type="SUPFAM" id="SSF52047">
    <property type="entry name" value="RNI-like"/>
    <property type="match status" value="1"/>
</dbReference>
<dbReference type="EMBL" id="KZ293714">
    <property type="protein sequence ID" value="PBK82665.1"/>
    <property type="molecule type" value="Genomic_DNA"/>
</dbReference>
<dbReference type="AlphaFoldDB" id="A0A2H3CHZ4"/>
<accession>A0A2H3CHZ4</accession>
<dbReference type="Gene3D" id="3.80.10.10">
    <property type="entry name" value="Ribonuclease Inhibitor"/>
    <property type="match status" value="1"/>
</dbReference>
<evidence type="ECO:0008006" key="3">
    <source>
        <dbReference type="Google" id="ProtNLM"/>
    </source>
</evidence>
<name>A0A2H3CHZ4_ARMGA</name>
<dbReference type="InterPro" id="IPR032675">
    <property type="entry name" value="LRR_dom_sf"/>
</dbReference>
<reference evidence="2" key="1">
    <citation type="journal article" date="2017" name="Nat. Ecol. Evol.">
        <title>Genome expansion and lineage-specific genetic innovations in the forest pathogenic fungi Armillaria.</title>
        <authorList>
            <person name="Sipos G."/>
            <person name="Prasanna A.N."/>
            <person name="Walter M.C."/>
            <person name="O'Connor E."/>
            <person name="Balint B."/>
            <person name="Krizsan K."/>
            <person name="Kiss B."/>
            <person name="Hess J."/>
            <person name="Varga T."/>
            <person name="Slot J."/>
            <person name="Riley R."/>
            <person name="Boka B."/>
            <person name="Rigling D."/>
            <person name="Barry K."/>
            <person name="Lee J."/>
            <person name="Mihaltcheva S."/>
            <person name="LaButti K."/>
            <person name="Lipzen A."/>
            <person name="Waldron R."/>
            <person name="Moloney N.M."/>
            <person name="Sperisen C."/>
            <person name="Kredics L."/>
            <person name="Vagvoelgyi C."/>
            <person name="Patrignani A."/>
            <person name="Fitzpatrick D."/>
            <person name="Nagy I."/>
            <person name="Doyle S."/>
            <person name="Anderson J.B."/>
            <person name="Grigoriev I.V."/>
            <person name="Gueldener U."/>
            <person name="Muensterkoetter M."/>
            <person name="Nagy L.G."/>
        </authorList>
    </citation>
    <scope>NUCLEOTIDE SEQUENCE [LARGE SCALE GENOMIC DNA]</scope>
    <source>
        <strain evidence="2">Ar21-2</strain>
    </source>
</reference>